<sequence length="267" mass="30483">MKRNTDLSLQRQPVTDVDRLKDASGVCTDKPFHFDGSEQEILEKQLAMIRTMAQLSSSGVTVYDMQNNIHIFTSKQFYRIYGYEIGAQQINIKNEIYDSKIHPDDLEELKKNGSNAMNFIMSVPPETRKHYKMVSEYRIRADNEKYVQVIEQQQILEQDALGNIWLSLGVIDISPNQTDVQGVKYQINNFHTGELIQLAETGETSGLTEREKEVLKMISAGKLSKEIGWSLQISVHTVNTHRQRILGKLRVDNSIEAVNIAKRNGLI</sequence>
<dbReference type="Pfam" id="PF00196">
    <property type="entry name" value="GerE"/>
    <property type="match status" value="1"/>
</dbReference>
<keyword evidence="2" id="KW-0238">DNA-binding</keyword>
<evidence type="ECO:0000256" key="1">
    <source>
        <dbReference type="ARBA" id="ARBA00023015"/>
    </source>
</evidence>
<accession>A0A9X1PG34</accession>
<proteinExistence type="predicted"/>
<keyword evidence="6" id="KW-1185">Reference proteome</keyword>
<gene>
    <name evidence="5" type="ORF">LXM26_03495</name>
</gene>
<evidence type="ECO:0000256" key="2">
    <source>
        <dbReference type="ARBA" id="ARBA00023125"/>
    </source>
</evidence>
<dbReference type="PROSITE" id="PS50043">
    <property type="entry name" value="HTH_LUXR_2"/>
    <property type="match status" value="1"/>
</dbReference>
<dbReference type="SUPFAM" id="SSF46894">
    <property type="entry name" value="C-terminal effector domain of the bipartite response regulators"/>
    <property type="match status" value="1"/>
</dbReference>
<evidence type="ECO:0000313" key="6">
    <source>
        <dbReference type="Proteomes" id="UP001139000"/>
    </source>
</evidence>
<dbReference type="PANTHER" id="PTHR44688">
    <property type="entry name" value="DNA-BINDING TRANSCRIPTIONAL ACTIVATOR DEVR_DOSR"/>
    <property type="match status" value="1"/>
</dbReference>
<dbReference type="RefSeq" id="WP_234653365.1">
    <property type="nucleotide sequence ID" value="NZ_CP094997.1"/>
</dbReference>
<dbReference type="PRINTS" id="PR00038">
    <property type="entry name" value="HTHLUXR"/>
</dbReference>
<dbReference type="InterPro" id="IPR036388">
    <property type="entry name" value="WH-like_DNA-bd_sf"/>
</dbReference>
<dbReference type="AlphaFoldDB" id="A0A9X1PG34"/>
<dbReference type="PROSITE" id="PS00622">
    <property type="entry name" value="HTH_LUXR_1"/>
    <property type="match status" value="1"/>
</dbReference>
<dbReference type="SMART" id="SM00421">
    <property type="entry name" value="HTH_LUXR"/>
    <property type="match status" value="1"/>
</dbReference>
<dbReference type="EMBL" id="JAJTTC010000001">
    <property type="protein sequence ID" value="MCF0060542.1"/>
    <property type="molecule type" value="Genomic_DNA"/>
</dbReference>
<dbReference type="PANTHER" id="PTHR44688:SF16">
    <property type="entry name" value="DNA-BINDING TRANSCRIPTIONAL ACTIVATOR DEVR_DOSR"/>
    <property type="match status" value="1"/>
</dbReference>
<evidence type="ECO:0000313" key="5">
    <source>
        <dbReference type="EMBL" id="MCF0060542.1"/>
    </source>
</evidence>
<dbReference type="InterPro" id="IPR016032">
    <property type="entry name" value="Sig_transdc_resp-reg_C-effctor"/>
</dbReference>
<dbReference type="GO" id="GO:0003677">
    <property type="term" value="F:DNA binding"/>
    <property type="evidence" value="ECO:0007669"/>
    <property type="project" value="UniProtKB-KW"/>
</dbReference>
<feature type="domain" description="HTH luxR-type" evidence="4">
    <location>
        <begin position="200"/>
        <end position="265"/>
    </location>
</feature>
<dbReference type="Gene3D" id="3.30.450.20">
    <property type="entry name" value="PAS domain"/>
    <property type="match status" value="1"/>
</dbReference>
<protein>
    <submittedName>
        <fullName evidence="5">LuxR C-terminal-related transcriptional regulator</fullName>
    </submittedName>
</protein>
<keyword evidence="3" id="KW-0804">Transcription</keyword>
<dbReference type="GO" id="GO:0006355">
    <property type="term" value="P:regulation of DNA-templated transcription"/>
    <property type="evidence" value="ECO:0007669"/>
    <property type="project" value="InterPro"/>
</dbReference>
<comment type="caution">
    <text evidence="5">The sequence shown here is derived from an EMBL/GenBank/DDBJ whole genome shotgun (WGS) entry which is preliminary data.</text>
</comment>
<reference evidence="5" key="1">
    <citation type="submission" date="2021-12" db="EMBL/GenBank/DDBJ databases">
        <title>Novel species in genus Dyadobacter.</title>
        <authorList>
            <person name="Ma C."/>
        </authorList>
    </citation>
    <scope>NUCLEOTIDE SEQUENCE</scope>
    <source>
        <strain evidence="5">LJ419</strain>
    </source>
</reference>
<dbReference type="InterPro" id="IPR000792">
    <property type="entry name" value="Tscrpt_reg_LuxR_C"/>
</dbReference>
<dbReference type="CDD" id="cd06170">
    <property type="entry name" value="LuxR_C_like"/>
    <property type="match status" value="1"/>
</dbReference>
<evidence type="ECO:0000259" key="4">
    <source>
        <dbReference type="PROSITE" id="PS50043"/>
    </source>
</evidence>
<evidence type="ECO:0000256" key="3">
    <source>
        <dbReference type="ARBA" id="ARBA00023163"/>
    </source>
</evidence>
<organism evidence="5 6">
    <name type="scientific">Dyadobacter chenwenxiniae</name>
    <dbReference type="NCBI Taxonomy" id="2906456"/>
    <lineage>
        <taxon>Bacteria</taxon>
        <taxon>Pseudomonadati</taxon>
        <taxon>Bacteroidota</taxon>
        <taxon>Cytophagia</taxon>
        <taxon>Cytophagales</taxon>
        <taxon>Spirosomataceae</taxon>
        <taxon>Dyadobacter</taxon>
    </lineage>
</organism>
<dbReference type="Gene3D" id="1.10.10.10">
    <property type="entry name" value="Winged helix-like DNA-binding domain superfamily/Winged helix DNA-binding domain"/>
    <property type="match status" value="1"/>
</dbReference>
<keyword evidence="1" id="KW-0805">Transcription regulation</keyword>
<name>A0A9X1PG34_9BACT</name>
<dbReference type="Proteomes" id="UP001139000">
    <property type="component" value="Unassembled WGS sequence"/>
</dbReference>